<dbReference type="AlphaFoldDB" id="X1T480"/>
<protein>
    <submittedName>
        <fullName evidence="2">Uncharacterized protein</fullName>
    </submittedName>
</protein>
<sequence>MTWVSPTGHSDPDSKWNGEANAYDDNEDSSAGSDLVSPQTWSSFLELTHAAISCNKIR</sequence>
<dbReference type="EMBL" id="BARW01017216">
    <property type="protein sequence ID" value="GAJ00113.1"/>
    <property type="molecule type" value="Genomic_DNA"/>
</dbReference>
<comment type="caution">
    <text evidence="2">The sequence shown here is derived from an EMBL/GenBank/DDBJ whole genome shotgun (WGS) entry which is preliminary data.</text>
</comment>
<feature type="region of interest" description="Disordered" evidence="1">
    <location>
        <begin position="1"/>
        <end position="37"/>
    </location>
</feature>
<organism evidence="2">
    <name type="scientific">marine sediment metagenome</name>
    <dbReference type="NCBI Taxonomy" id="412755"/>
    <lineage>
        <taxon>unclassified sequences</taxon>
        <taxon>metagenomes</taxon>
        <taxon>ecological metagenomes</taxon>
    </lineage>
</organism>
<gene>
    <name evidence="2" type="ORF">S12H4_29792</name>
</gene>
<reference evidence="2" key="1">
    <citation type="journal article" date="2014" name="Front. Microbiol.">
        <title>High frequency of phylogenetically diverse reductive dehalogenase-homologous genes in deep subseafloor sedimentary metagenomes.</title>
        <authorList>
            <person name="Kawai M."/>
            <person name="Futagami T."/>
            <person name="Toyoda A."/>
            <person name="Takaki Y."/>
            <person name="Nishi S."/>
            <person name="Hori S."/>
            <person name="Arai W."/>
            <person name="Tsubouchi T."/>
            <person name="Morono Y."/>
            <person name="Uchiyama I."/>
            <person name="Ito T."/>
            <person name="Fujiyama A."/>
            <person name="Inagaki F."/>
            <person name="Takami H."/>
        </authorList>
    </citation>
    <scope>NUCLEOTIDE SEQUENCE</scope>
    <source>
        <strain evidence="2">Expedition CK06-06</strain>
    </source>
</reference>
<proteinExistence type="predicted"/>
<evidence type="ECO:0000256" key="1">
    <source>
        <dbReference type="SAM" id="MobiDB-lite"/>
    </source>
</evidence>
<evidence type="ECO:0000313" key="2">
    <source>
        <dbReference type="EMBL" id="GAJ00113.1"/>
    </source>
</evidence>
<accession>X1T480</accession>
<name>X1T480_9ZZZZ</name>
<feature type="non-terminal residue" evidence="2">
    <location>
        <position position="58"/>
    </location>
</feature>